<keyword evidence="7" id="KW-1185">Reference proteome</keyword>
<organism evidence="6 7">
    <name type="scientific">Paramecium tetraurelia</name>
    <dbReference type="NCBI Taxonomy" id="5888"/>
    <lineage>
        <taxon>Eukaryota</taxon>
        <taxon>Sar</taxon>
        <taxon>Alveolata</taxon>
        <taxon>Ciliophora</taxon>
        <taxon>Intramacronucleata</taxon>
        <taxon>Oligohymenophorea</taxon>
        <taxon>Peniculida</taxon>
        <taxon>Parameciidae</taxon>
        <taxon>Paramecium</taxon>
    </lineage>
</organism>
<dbReference type="PANTHER" id="PTHR46321">
    <property type="entry name" value="KIF1-BINDING PROTEIN"/>
    <property type="match status" value="1"/>
</dbReference>
<dbReference type="HOGENOM" id="CLU_759635_0_0_1"/>
<evidence type="ECO:0000256" key="1">
    <source>
        <dbReference type="ARBA" id="ARBA00004245"/>
    </source>
</evidence>
<evidence type="ECO:0000256" key="3">
    <source>
        <dbReference type="ARBA" id="ARBA00016840"/>
    </source>
</evidence>
<dbReference type="OrthoDB" id="409897at2759"/>
<dbReference type="Proteomes" id="UP000000600">
    <property type="component" value="Unassembled WGS sequence"/>
</dbReference>
<evidence type="ECO:0000313" key="6">
    <source>
        <dbReference type="EMBL" id="CAK58463.1"/>
    </source>
</evidence>
<dbReference type="AlphaFoldDB" id="A0BIU6"/>
<protein>
    <recommendedName>
        <fullName evidence="3">KIF-binding protein</fullName>
    </recommendedName>
</protein>
<gene>
    <name evidence="6" type="ORF">GSPATT00004836001</name>
</gene>
<evidence type="ECO:0000256" key="5">
    <source>
        <dbReference type="ARBA" id="ARBA00023212"/>
    </source>
</evidence>
<keyword evidence="4" id="KW-0963">Cytoplasm</keyword>
<reference evidence="6 7" key="1">
    <citation type="journal article" date="2006" name="Nature">
        <title>Global trends of whole-genome duplications revealed by the ciliate Paramecium tetraurelia.</title>
        <authorList>
            <consortium name="Genoscope"/>
            <person name="Aury J.-M."/>
            <person name="Jaillon O."/>
            <person name="Duret L."/>
            <person name="Noel B."/>
            <person name="Jubin C."/>
            <person name="Porcel B.M."/>
            <person name="Segurens B."/>
            <person name="Daubin V."/>
            <person name="Anthouard V."/>
            <person name="Aiach N."/>
            <person name="Arnaiz O."/>
            <person name="Billaut A."/>
            <person name="Beisson J."/>
            <person name="Blanc I."/>
            <person name="Bouhouche K."/>
            <person name="Camara F."/>
            <person name="Duharcourt S."/>
            <person name="Guigo R."/>
            <person name="Gogendeau D."/>
            <person name="Katinka M."/>
            <person name="Keller A.-M."/>
            <person name="Kissmehl R."/>
            <person name="Klotz C."/>
            <person name="Koll F."/>
            <person name="Le Moue A."/>
            <person name="Lepere C."/>
            <person name="Malinsky S."/>
            <person name="Nowacki M."/>
            <person name="Nowak J.K."/>
            <person name="Plattner H."/>
            <person name="Poulain J."/>
            <person name="Ruiz F."/>
            <person name="Serrano V."/>
            <person name="Zagulski M."/>
            <person name="Dessen P."/>
            <person name="Betermier M."/>
            <person name="Weissenbach J."/>
            <person name="Scarpelli C."/>
            <person name="Schachter V."/>
            <person name="Sperling L."/>
            <person name="Meyer E."/>
            <person name="Cohen J."/>
            <person name="Wincker P."/>
        </authorList>
    </citation>
    <scope>NUCLEOTIDE SEQUENCE [LARGE SCALE GENOMIC DNA]</scope>
    <source>
        <strain evidence="6 7">Stock d4-2</strain>
    </source>
</reference>
<dbReference type="EMBL" id="CT867997">
    <property type="protein sequence ID" value="CAK58463.1"/>
    <property type="molecule type" value="Genomic_DNA"/>
</dbReference>
<keyword evidence="5" id="KW-0206">Cytoskeleton</keyword>
<comment type="subcellular location">
    <subcellularLocation>
        <location evidence="1">Cytoplasm</location>
        <location evidence="1">Cytoskeleton</location>
    </subcellularLocation>
</comment>
<accession>A0BIU6</accession>
<evidence type="ECO:0000256" key="4">
    <source>
        <dbReference type="ARBA" id="ARBA00022490"/>
    </source>
</evidence>
<dbReference type="GO" id="GO:0005856">
    <property type="term" value="C:cytoskeleton"/>
    <property type="evidence" value="ECO:0007669"/>
    <property type="project" value="UniProtKB-SubCell"/>
</dbReference>
<dbReference type="STRING" id="5888.A0BIU6"/>
<evidence type="ECO:0000313" key="7">
    <source>
        <dbReference type="Proteomes" id="UP000000600"/>
    </source>
</evidence>
<dbReference type="InterPro" id="IPR022083">
    <property type="entry name" value="KBP"/>
</dbReference>
<proteinExistence type="inferred from homology"/>
<dbReference type="RefSeq" id="XP_001425861.1">
    <property type="nucleotide sequence ID" value="XM_001425824.1"/>
</dbReference>
<dbReference type="KEGG" id="ptm:GSPATT00004836001"/>
<dbReference type="GeneID" id="5011645"/>
<sequence length="365" mass="42197">MEKSLQLFSQIKDIESYLTYIQSINNHLGFLVVNFDDNEIETGLAILAKAERLGEYLIAKGDFEKRPLKIEGGFERAQEFQTINDLDYLSIWQTQNKDKVGFYFGQSMLRQIKSKTYELKDFFFSCISLSDHYSGLQNFTYAFYLLLVGESVIPEGKRKKLRANLQKAQGRVIGSMMSYCIDCIKSNQQNDPNLPKLFNIYSITFEDVNVKQLVLLTLITLGILTKHANTLYKKALSIFVFDGFVTEHIQILSDISTMYRVIIFREPDPNNIISYIEKRLDLLLPVFNALNQKDNQTIYEMLLVDVAEINNELYEFIVKINGIDDIFGGKSKKLTEKMNKDCLNAIQYYEKIVEQLKLSEGDKIE</sequence>
<dbReference type="Pfam" id="PF12309">
    <property type="entry name" value="KBP_C"/>
    <property type="match status" value="1"/>
</dbReference>
<name>A0BIU6_PARTE</name>
<dbReference type="InParanoid" id="A0BIU6"/>
<dbReference type="eggNOG" id="ENOG502QPZT">
    <property type="taxonomic scope" value="Eukaryota"/>
</dbReference>
<comment type="similarity">
    <text evidence="2">Belongs to the KIF-binding protein family.</text>
</comment>
<evidence type="ECO:0000256" key="2">
    <source>
        <dbReference type="ARBA" id="ARBA00010305"/>
    </source>
</evidence>
<dbReference type="PANTHER" id="PTHR46321:SF1">
    <property type="entry name" value="KIF-BINDING PROTEIN"/>
    <property type="match status" value="1"/>
</dbReference>